<feature type="transmembrane region" description="Helical" evidence="2">
    <location>
        <begin position="384"/>
        <end position="402"/>
    </location>
</feature>
<reference evidence="3" key="1">
    <citation type="submission" date="2023-11" db="EMBL/GenBank/DDBJ databases">
        <title>Genome assemblies of two species of porcelain crab, Petrolisthes cinctipes and Petrolisthes manimaculis (Anomura: Porcellanidae).</title>
        <authorList>
            <person name="Angst P."/>
        </authorList>
    </citation>
    <scope>NUCLEOTIDE SEQUENCE</scope>
    <source>
        <strain evidence="3">PB745_02</strain>
        <tissue evidence="3">Gill</tissue>
    </source>
</reference>
<dbReference type="AlphaFoldDB" id="A0AAE1NM17"/>
<evidence type="ECO:0000256" key="2">
    <source>
        <dbReference type="SAM" id="Phobius"/>
    </source>
</evidence>
<accession>A0AAE1NM17</accession>
<dbReference type="EMBL" id="JAWZYT010005119">
    <property type="protein sequence ID" value="KAK4291554.1"/>
    <property type="molecule type" value="Genomic_DNA"/>
</dbReference>
<keyword evidence="2" id="KW-0472">Membrane</keyword>
<gene>
    <name evidence="3" type="ORF">Pmani_035614</name>
</gene>
<sequence>MVGVMTTLGGGERREGGTAWRRRRSGGLLKALTRALLVFIAVVGPVPCSALVVARCPPKDTSSAVVVFNEYCLCQRKEIRSGILLNITCNFLDKEEVALTEALYPFRMTRAVSVYVRVSNAISVRVTGAFLGAWLGVPSAGLDLWNIGSVTLEPAPLVAPAYHSFRTSAGIGIVGCRVSELPEKLLRNKYMLRYLVVEDSTVEVVEGSVSTAGIVALSTVRHPTYNGLILSNVTIYNLAPSSFNLAYKKVSEEDSNHKVELRRCHLGRVGTGALTVAGDIAVTIKGNVFTNLASQAFKINVMSDLKFEENVAVSADMRSLEEIVCHNLTSLEKNTVHLSDVPPVIVNATNSIIPFHSSCGIPQVFTVVSPTQPLVKRIASTSTWVLLTFLLVLVVGALVLAVKQWRHNNMRREFTHNNSFLFHNGLKTQQSRQQQHTSRREEVPMMDDVSGEGVSNPLYEDMEYKSSL</sequence>
<proteinExistence type="predicted"/>
<feature type="transmembrane region" description="Helical" evidence="2">
    <location>
        <begin position="31"/>
        <end position="54"/>
    </location>
</feature>
<keyword evidence="4" id="KW-1185">Reference proteome</keyword>
<keyword evidence="2" id="KW-1133">Transmembrane helix</keyword>
<feature type="region of interest" description="Disordered" evidence="1">
    <location>
        <begin position="425"/>
        <end position="468"/>
    </location>
</feature>
<comment type="caution">
    <text evidence="3">The sequence shown here is derived from an EMBL/GenBank/DDBJ whole genome shotgun (WGS) entry which is preliminary data.</text>
</comment>
<evidence type="ECO:0000313" key="4">
    <source>
        <dbReference type="Proteomes" id="UP001292094"/>
    </source>
</evidence>
<evidence type="ECO:0000313" key="3">
    <source>
        <dbReference type="EMBL" id="KAK4291554.1"/>
    </source>
</evidence>
<dbReference type="Proteomes" id="UP001292094">
    <property type="component" value="Unassembled WGS sequence"/>
</dbReference>
<organism evidence="3 4">
    <name type="scientific">Petrolisthes manimaculis</name>
    <dbReference type="NCBI Taxonomy" id="1843537"/>
    <lineage>
        <taxon>Eukaryota</taxon>
        <taxon>Metazoa</taxon>
        <taxon>Ecdysozoa</taxon>
        <taxon>Arthropoda</taxon>
        <taxon>Crustacea</taxon>
        <taxon>Multicrustacea</taxon>
        <taxon>Malacostraca</taxon>
        <taxon>Eumalacostraca</taxon>
        <taxon>Eucarida</taxon>
        <taxon>Decapoda</taxon>
        <taxon>Pleocyemata</taxon>
        <taxon>Anomura</taxon>
        <taxon>Galatheoidea</taxon>
        <taxon>Porcellanidae</taxon>
        <taxon>Petrolisthes</taxon>
    </lineage>
</organism>
<protein>
    <submittedName>
        <fullName evidence="3">Uncharacterized protein</fullName>
    </submittedName>
</protein>
<keyword evidence="2" id="KW-0812">Transmembrane</keyword>
<evidence type="ECO:0000256" key="1">
    <source>
        <dbReference type="SAM" id="MobiDB-lite"/>
    </source>
</evidence>
<name>A0AAE1NM17_9EUCA</name>